<evidence type="ECO:0000313" key="1">
    <source>
        <dbReference type="EMBL" id="RPB00240.1"/>
    </source>
</evidence>
<reference evidence="1 2" key="1">
    <citation type="journal article" date="2018" name="Nat. Ecol. Evol.">
        <title>Pezizomycetes genomes reveal the molecular basis of ectomycorrhizal truffle lifestyle.</title>
        <authorList>
            <person name="Murat C."/>
            <person name="Payen T."/>
            <person name="Noel B."/>
            <person name="Kuo A."/>
            <person name="Morin E."/>
            <person name="Chen J."/>
            <person name="Kohler A."/>
            <person name="Krizsan K."/>
            <person name="Balestrini R."/>
            <person name="Da Silva C."/>
            <person name="Montanini B."/>
            <person name="Hainaut M."/>
            <person name="Levati E."/>
            <person name="Barry K.W."/>
            <person name="Belfiori B."/>
            <person name="Cichocki N."/>
            <person name="Clum A."/>
            <person name="Dockter R.B."/>
            <person name="Fauchery L."/>
            <person name="Guy J."/>
            <person name="Iotti M."/>
            <person name="Le Tacon F."/>
            <person name="Lindquist E.A."/>
            <person name="Lipzen A."/>
            <person name="Malagnac F."/>
            <person name="Mello A."/>
            <person name="Molinier V."/>
            <person name="Miyauchi S."/>
            <person name="Poulain J."/>
            <person name="Riccioni C."/>
            <person name="Rubini A."/>
            <person name="Sitrit Y."/>
            <person name="Splivallo R."/>
            <person name="Traeger S."/>
            <person name="Wang M."/>
            <person name="Zifcakova L."/>
            <person name="Wipf D."/>
            <person name="Zambonelli A."/>
            <person name="Paolocci F."/>
            <person name="Nowrousian M."/>
            <person name="Ottonello S."/>
            <person name="Baldrian P."/>
            <person name="Spatafora J.W."/>
            <person name="Henrissat B."/>
            <person name="Nagy L.G."/>
            <person name="Aury J.M."/>
            <person name="Wincker P."/>
            <person name="Grigoriev I.V."/>
            <person name="Bonfante P."/>
            <person name="Martin F.M."/>
        </authorList>
    </citation>
    <scope>NUCLEOTIDE SEQUENCE [LARGE SCALE GENOMIC DNA]</scope>
    <source>
        <strain evidence="1 2">120613-1</strain>
    </source>
</reference>
<keyword evidence="2" id="KW-1185">Reference proteome</keyword>
<dbReference type="EMBL" id="ML120382">
    <property type="protein sequence ID" value="RPB00240.1"/>
    <property type="molecule type" value="Genomic_DNA"/>
</dbReference>
<name>A0A3N4JPM3_9PEZI</name>
<dbReference type="Proteomes" id="UP000276215">
    <property type="component" value="Unassembled WGS sequence"/>
</dbReference>
<sequence>MESNGYHSQTRLSSTDYQGTIPLMLPEFASGSMLYLPLLFIAPQSTSTHLSIGYYSNMQAEGDNAYERIVKLESSPQPELDSEDERILCSFDKILTSHTISMFSSMNNVFFILSSRDNMLEQPYNILPTPTDPISQPSLQARHYTLQANSSSSQSLDLQYDSIQVSYLPSTVTSMQYYKEAVTIESTTSPENIPQMLQLEVIQDISPLPDTGNVEDAISPEVWEDLIAAIEEDDSFPSIP</sequence>
<evidence type="ECO:0000313" key="2">
    <source>
        <dbReference type="Proteomes" id="UP000276215"/>
    </source>
</evidence>
<proteinExistence type="predicted"/>
<dbReference type="AlphaFoldDB" id="A0A3N4JPM3"/>
<protein>
    <submittedName>
        <fullName evidence="1">Uncharacterized protein</fullName>
    </submittedName>
</protein>
<organism evidence="1 2">
    <name type="scientific">Choiromyces venosus 120613-1</name>
    <dbReference type="NCBI Taxonomy" id="1336337"/>
    <lineage>
        <taxon>Eukaryota</taxon>
        <taxon>Fungi</taxon>
        <taxon>Dikarya</taxon>
        <taxon>Ascomycota</taxon>
        <taxon>Pezizomycotina</taxon>
        <taxon>Pezizomycetes</taxon>
        <taxon>Pezizales</taxon>
        <taxon>Tuberaceae</taxon>
        <taxon>Choiromyces</taxon>
    </lineage>
</organism>
<accession>A0A3N4JPM3</accession>
<gene>
    <name evidence="1" type="ORF">L873DRAFT_1789165</name>
</gene>